<dbReference type="SMART" id="SM00382">
    <property type="entry name" value="AAA"/>
    <property type="match status" value="1"/>
</dbReference>
<keyword evidence="6" id="KW-0046">Antibiotic resistance</keyword>
<dbReference type="InterPro" id="IPR050763">
    <property type="entry name" value="ABC_transporter_ATP-binding"/>
</dbReference>
<proteinExistence type="inferred from homology"/>
<dbReference type="InterPro" id="IPR003593">
    <property type="entry name" value="AAA+_ATPase"/>
</dbReference>
<evidence type="ECO:0000256" key="3">
    <source>
        <dbReference type="ARBA" id="ARBA00022448"/>
    </source>
</evidence>
<comment type="subcellular location">
    <subcellularLocation>
        <location evidence="1">Cell membrane</location>
        <topology evidence="1">Peripheral membrane protein</topology>
    </subcellularLocation>
</comment>
<evidence type="ECO:0000256" key="6">
    <source>
        <dbReference type="ARBA" id="ARBA00023251"/>
    </source>
</evidence>
<dbReference type="PROSITE" id="PS50893">
    <property type="entry name" value="ABC_TRANSPORTER_2"/>
    <property type="match status" value="1"/>
</dbReference>
<evidence type="ECO:0000256" key="4">
    <source>
        <dbReference type="ARBA" id="ARBA00022741"/>
    </source>
</evidence>
<dbReference type="GO" id="GO:0046677">
    <property type="term" value="P:response to antibiotic"/>
    <property type="evidence" value="ECO:0007669"/>
    <property type="project" value="UniProtKB-KW"/>
</dbReference>
<dbReference type="Pfam" id="PF00005">
    <property type="entry name" value="ABC_tran"/>
    <property type="match status" value="1"/>
</dbReference>
<evidence type="ECO:0000313" key="8">
    <source>
        <dbReference type="EMBL" id="MBP2707746.1"/>
    </source>
</evidence>
<reference evidence="8" key="1">
    <citation type="submission" date="2021-02" db="EMBL/GenBank/DDBJ databases">
        <title>Draft genome sequence of Microbispora sp. RL4-1S isolated from rice leaves in Thailand.</title>
        <authorList>
            <person name="Muangham S."/>
            <person name="Duangmal K."/>
        </authorList>
    </citation>
    <scope>NUCLEOTIDE SEQUENCE</scope>
    <source>
        <strain evidence="8">RL4-1S</strain>
    </source>
</reference>
<dbReference type="GO" id="GO:0016887">
    <property type="term" value="F:ATP hydrolysis activity"/>
    <property type="evidence" value="ECO:0007669"/>
    <property type="project" value="InterPro"/>
</dbReference>
<evidence type="ECO:0000256" key="1">
    <source>
        <dbReference type="ARBA" id="ARBA00004202"/>
    </source>
</evidence>
<dbReference type="EMBL" id="JAFCNB010000022">
    <property type="protein sequence ID" value="MBP2707746.1"/>
    <property type="molecule type" value="Genomic_DNA"/>
</dbReference>
<dbReference type="GO" id="GO:0005524">
    <property type="term" value="F:ATP binding"/>
    <property type="evidence" value="ECO:0007669"/>
    <property type="project" value="UniProtKB-KW"/>
</dbReference>
<dbReference type="InterPro" id="IPR027417">
    <property type="entry name" value="P-loop_NTPase"/>
</dbReference>
<dbReference type="Proteomes" id="UP000674234">
    <property type="component" value="Unassembled WGS sequence"/>
</dbReference>
<evidence type="ECO:0000256" key="5">
    <source>
        <dbReference type="ARBA" id="ARBA00022840"/>
    </source>
</evidence>
<organism evidence="8 9">
    <name type="scientific">Microbispora oryzae</name>
    <dbReference type="NCBI Taxonomy" id="2806554"/>
    <lineage>
        <taxon>Bacteria</taxon>
        <taxon>Bacillati</taxon>
        <taxon>Actinomycetota</taxon>
        <taxon>Actinomycetes</taxon>
        <taxon>Streptosporangiales</taxon>
        <taxon>Streptosporangiaceae</taxon>
        <taxon>Microbispora</taxon>
    </lineage>
</organism>
<comment type="similarity">
    <text evidence="2">Belongs to the ABC transporter superfamily.</text>
</comment>
<keyword evidence="4" id="KW-0547">Nucleotide-binding</keyword>
<dbReference type="AlphaFoldDB" id="A0A940WLL6"/>
<comment type="caution">
    <text evidence="8">The sequence shown here is derived from an EMBL/GenBank/DDBJ whole genome shotgun (WGS) entry which is preliminary data.</text>
</comment>
<dbReference type="Gene3D" id="3.40.50.300">
    <property type="entry name" value="P-loop containing nucleotide triphosphate hydrolases"/>
    <property type="match status" value="1"/>
</dbReference>
<dbReference type="PANTHER" id="PTHR42711:SF5">
    <property type="entry name" value="ABC TRANSPORTER ATP-BINDING PROTEIN NATA"/>
    <property type="match status" value="1"/>
</dbReference>
<dbReference type="InterPro" id="IPR003439">
    <property type="entry name" value="ABC_transporter-like_ATP-bd"/>
</dbReference>
<dbReference type="PANTHER" id="PTHR42711">
    <property type="entry name" value="ABC TRANSPORTER ATP-BINDING PROTEIN"/>
    <property type="match status" value="1"/>
</dbReference>
<evidence type="ECO:0000256" key="2">
    <source>
        <dbReference type="ARBA" id="ARBA00005417"/>
    </source>
</evidence>
<dbReference type="GO" id="GO:0005886">
    <property type="term" value="C:plasma membrane"/>
    <property type="evidence" value="ECO:0007669"/>
    <property type="project" value="UniProtKB-SubCell"/>
</dbReference>
<accession>A0A940WLL6</accession>
<feature type="domain" description="ABC transporter" evidence="7">
    <location>
        <begin position="2"/>
        <end position="228"/>
    </location>
</feature>
<gene>
    <name evidence="8" type="ORF">JOL79_28580</name>
</gene>
<keyword evidence="5 8" id="KW-0067">ATP-binding</keyword>
<keyword evidence="9" id="KW-1185">Reference proteome</keyword>
<keyword evidence="3" id="KW-0813">Transport</keyword>
<evidence type="ECO:0000259" key="7">
    <source>
        <dbReference type="PROSITE" id="PS50893"/>
    </source>
</evidence>
<protein>
    <submittedName>
        <fullName evidence="8">ABC transporter ATP-binding protein</fullName>
    </submittedName>
</protein>
<dbReference type="SUPFAM" id="SSF52540">
    <property type="entry name" value="P-loop containing nucleoside triphosphate hydrolases"/>
    <property type="match status" value="1"/>
</dbReference>
<sequence length="278" mass="30078">MLVATDLVKRYGTVRALEGFTLSVAAGEIVGLVGHNGAGKSTFVEIVSNLVRPDSGTVSIDGRPPAAARGRIGVSPQHISLYPSCTVREHLELYGKLAGLRGPTLREAVDELAVVLRLTEIMDRRTGKLSGGQQRRTQAASALVHRPPLLLLDEPTAGADLETREAILDVVKQRAGEGAAVVYTTHYLPELTELRATIAVARDGRIIAHGSYEELVNDLPGEVRVRLDSEEEISVSTHEPTVTLMDLLRQIDRPISSVDVRHPSLDDLYRSLAVHDAP</sequence>
<name>A0A940WLL6_9ACTN</name>
<evidence type="ECO:0000313" key="9">
    <source>
        <dbReference type="Proteomes" id="UP000674234"/>
    </source>
</evidence>